<proteinExistence type="predicted"/>
<organism evidence="1 2">
    <name type="scientific">Paraburkholderia pallida</name>
    <dbReference type="NCBI Taxonomy" id="2547399"/>
    <lineage>
        <taxon>Bacteria</taxon>
        <taxon>Pseudomonadati</taxon>
        <taxon>Pseudomonadota</taxon>
        <taxon>Betaproteobacteria</taxon>
        <taxon>Burkholderiales</taxon>
        <taxon>Burkholderiaceae</taxon>
        <taxon>Paraburkholderia</taxon>
    </lineage>
</organism>
<dbReference type="AlphaFoldDB" id="A0A4P7CZ06"/>
<keyword evidence="2" id="KW-1185">Reference proteome</keyword>
<accession>A0A4P7CZ06</accession>
<protein>
    <submittedName>
        <fullName evidence="1">Uncharacterized protein</fullName>
    </submittedName>
</protein>
<dbReference type="RefSeq" id="WP_134752502.1">
    <property type="nucleotide sequence ID" value="NZ_CP038149.1"/>
</dbReference>
<sequence length="78" mass="8644">MLHVYIEPVPKGQWGPIDGYRIETQDGTRLSGELLRSERLAVSQAKLHGYVPLLATVRIPDKAVAEHWTPADKAPVTV</sequence>
<dbReference type="KEGG" id="ppai:E1956_20845"/>
<evidence type="ECO:0000313" key="1">
    <source>
        <dbReference type="EMBL" id="QBQ99609.1"/>
    </source>
</evidence>
<name>A0A4P7CZ06_9BURK</name>
<dbReference type="EMBL" id="CP038149">
    <property type="protein sequence ID" value="QBQ99609.1"/>
    <property type="molecule type" value="Genomic_DNA"/>
</dbReference>
<evidence type="ECO:0000313" key="2">
    <source>
        <dbReference type="Proteomes" id="UP000295727"/>
    </source>
</evidence>
<reference evidence="1 2" key="1">
    <citation type="submission" date="2019-03" db="EMBL/GenBank/DDBJ databases">
        <title>Paraburkholderia sp. 7MH5, isolated from subtropical forest soil.</title>
        <authorList>
            <person name="Gao Z.-H."/>
            <person name="Qiu L.-H."/>
        </authorList>
    </citation>
    <scope>NUCLEOTIDE SEQUENCE [LARGE SCALE GENOMIC DNA]</scope>
    <source>
        <strain evidence="1 2">7MH5</strain>
    </source>
</reference>
<dbReference type="OrthoDB" id="9009383at2"/>
<gene>
    <name evidence="1" type="ORF">E1956_20845</name>
</gene>
<dbReference type="Proteomes" id="UP000295727">
    <property type="component" value="Chromosome 2"/>
</dbReference>